<feature type="non-terminal residue" evidence="1">
    <location>
        <position position="130"/>
    </location>
</feature>
<reference evidence="1 2" key="1">
    <citation type="submission" date="2020-02" db="EMBL/GenBank/DDBJ databases">
        <authorList>
            <person name="Ferguson B K."/>
        </authorList>
    </citation>
    <scope>NUCLEOTIDE SEQUENCE [LARGE SCALE GENOMIC DNA]</scope>
</reference>
<protein>
    <submittedName>
        <fullName evidence="1">Uncharacterized protein</fullName>
    </submittedName>
</protein>
<dbReference type="AlphaFoldDB" id="A0A6H5HM24"/>
<dbReference type="OrthoDB" id="6497308at2759"/>
<organism evidence="1 2">
    <name type="scientific">Nesidiocoris tenuis</name>
    <dbReference type="NCBI Taxonomy" id="355587"/>
    <lineage>
        <taxon>Eukaryota</taxon>
        <taxon>Metazoa</taxon>
        <taxon>Ecdysozoa</taxon>
        <taxon>Arthropoda</taxon>
        <taxon>Hexapoda</taxon>
        <taxon>Insecta</taxon>
        <taxon>Pterygota</taxon>
        <taxon>Neoptera</taxon>
        <taxon>Paraneoptera</taxon>
        <taxon>Hemiptera</taxon>
        <taxon>Heteroptera</taxon>
        <taxon>Panheteroptera</taxon>
        <taxon>Cimicomorpha</taxon>
        <taxon>Miridae</taxon>
        <taxon>Dicyphina</taxon>
        <taxon>Nesidiocoris</taxon>
    </lineage>
</organism>
<evidence type="ECO:0000313" key="1">
    <source>
        <dbReference type="EMBL" id="CAB0015416.1"/>
    </source>
</evidence>
<proteinExistence type="predicted"/>
<dbReference type="EMBL" id="CADCXU010029050">
    <property type="protein sequence ID" value="CAB0015416.1"/>
    <property type="molecule type" value="Genomic_DNA"/>
</dbReference>
<keyword evidence="2" id="KW-1185">Reference proteome</keyword>
<name>A0A6H5HM24_9HEMI</name>
<evidence type="ECO:0000313" key="2">
    <source>
        <dbReference type="Proteomes" id="UP000479000"/>
    </source>
</evidence>
<dbReference type="Proteomes" id="UP000479000">
    <property type="component" value="Unassembled WGS sequence"/>
</dbReference>
<accession>A0A6H5HM24</accession>
<sequence>MVPCINAKPYLYSELLMTVNDLMDEFFPSVSMTKCREVLQNVLHINLYSGNLNDPILPMTCEIFAFDNQPISRLAIVANLVKCVQTSPDLRNPLACDVFTKMRADLRADDLTGLNFDIALTVPIIYTKGN</sequence>
<gene>
    <name evidence="1" type="ORF">NTEN_LOCUS19756</name>
</gene>